<organism evidence="2 3">
    <name type="scientific">Candidatus Iainarchaeum sp</name>
    <dbReference type="NCBI Taxonomy" id="3101447"/>
    <lineage>
        <taxon>Archaea</taxon>
        <taxon>Candidatus Iainarchaeota</taxon>
        <taxon>Candidatus Iainarchaeia</taxon>
        <taxon>Candidatus Iainarchaeales</taxon>
        <taxon>Candidatus Iainarchaeaceae</taxon>
        <taxon>Candidatus Iainarchaeum</taxon>
    </lineage>
</organism>
<protein>
    <submittedName>
        <fullName evidence="2">Uncharacterized protein</fullName>
    </submittedName>
</protein>
<reference evidence="2" key="2">
    <citation type="submission" date="2021-05" db="EMBL/GenBank/DDBJ databases">
        <title>Protein family content uncovers lineage relationships and bacterial pathway maintenance mechanisms in DPANN archaea.</title>
        <authorList>
            <person name="Castelle C.J."/>
            <person name="Meheust R."/>
            <person name="Jaffe A.L."/>
            <person name="Seitz K."/>
            <person name="Gong X."/>
            <person name="Baker B.J."/>
            <person name="Banfield J.F."/>
        </authorList>
    </citation>
    <scope>NUCLEOTIDE SEQUENCE</scope>
    <source>
        <strain evidence="2">RIFCSPLOWO2_01_FULL_58_19</strain>
    </source>
</reference>
<dbReference type="Proteomes" id="UP000678237">
    <property type="component" value="Unassembled WGS sequence"/>
</dbReference>
<gene>
    <name evidence="2" type="ORF">J4203_01725</name>
</gene>
<name>A0A8T4L5J3_9ARCH</name>
<accession>A0A8T4L5J3</accession>
<evidence type="ECO:0000313" key="2">
    <source>
        <dbReference type="EMBL" id="MBS3062568.1"/>
    </source>
</evidence>
<proteinExistence type="predicted"/>
<feature type="transmembrane region" description="Helical" evidence="1">
    <location>
        <begin position="90"/>
        <end position="115"/>
    </location>
</feature>
<reference evidence="2" key="1">
    <citation type="submission" date="2021-03" db="EMBL/GenBank/DDBJ databases">
        <authorList>
            <person name="Jaffe A."/>
        </authorList>
    </citation>
    <scope>NUCLEOTIDE SEQUENCE</scope>
    <source>
        <strain evidence="2">RIFCSPLOWO2_01_FULL_58_19</strain>
    </source>
</reference>
<dbReference type="AlphaFoldDB" id="A0A8T4L5J3"/>
<evidence type="ECO:0000256" key="1">
    <source>
        <dbReference type="SAM" id="Phobius"/>
    </source>
</evidence>
<comment type="caution">
    <text evidence="2">The sequence shown here is derived from an EMBL/GenBank/DDBJ whole genome shotgun (WGS) entry which is preliminary data.</text>
</comment>
<dbReference type="EMBL" id="JAGVWE010000002">
    <property type="protein sequence ID" value="MBS3062568.1"/>
    <property type="molecule type" value="Genomic_DNA"/>
</dbReference>
<keyword evidence="1" id="KW-1133">Transmembrane helix</keyword>
<sequence length="146" mass="16263">MRRILYFRVAGKEVHLPKLIGAFVLFAALLMFIKASATMFDSWDNLKAVNDCLSRAEGEEPFFSTCQGLAKGALDVFVRPGQTTLTNRQFWSALLGPIAAILFWLAALFVGYLFYKSGELVVPIEETIRDVSAPRPKKAGRFASKK</sequence>
<feature type="transmembrane region" description="Helical" evidence="1">
    <location>
        <begin position="20"/>
        <end position="40"/>
    </location>
</feature>
<evidence type="ECO:0000313" key="3">
    <source>
        <dbReference type="Proteomes" id="UP000678237"/>
    </source>
</evidence>
<keyword evidence="1" id="KW-0812">Transmembrane</keyword>
<keyword evidence="1" id="KW-0472">Membrane</keyword>